<feature type="domain" description="Helicase C-terminal" evidence="7">
    <location>
        <begin position="115"/>
        <end position="259"/>
    </location>
</feature>
<sequence>RHPSRSHPAPSQRPVGVELLNRRAALLGSALGGAAGAGRSGPAAAAGLPPGPGRPAVPLPKQRRTGLFSATQTRELEQLVRAGLRNPVSVRVTEKLARVPAGLTNLYCEIAADKKLDFLCTFLMEHAAEQKVLVFVATCAVADYLAKALRQLRPDLPPLSAIHGRMRKKRRSVFAAFASCRSGALVCTDVLARGVDLPDVAWHFVHRCGRTARIGRLGRAMLLLQPHELEYVEFLRLNQGVAVERQELQQVYNSLTDLGPQLRQLCSRDRLLCGEIRRAFVSYEARVPPAVPPARPQHRRLATAFGLLRLPRMPELRKLAVTDFDPVKDVDVGAIPYLDRSVRRQRAKAGAAAAGEAQKRPVGAARLPPAADRTVSRARSARRQTKAPRAGGKEDGAGLDDEDLAELERDVGLLKKLRKGRISTDQFDEAFCPRGSLPLTSKTAAEAAALGVKGLIGSGVLQARRIHVGAVNYKAAKPAGPQASLVDRAVTVVIDNARLAIGPPGLVAGPHESARGRQPVAVDAVNLNAGRFRRVKVGQRRQPHGQASGKPIAVVAAGRLAKGSPGGQRGACGIRNAEEVKERCSGRICADLQAGCGGTRRPHGQKRANMAPFPIGRLVLQKAQSHNVAVAVGHQQCGPVAVVPAGGLDQLQQVRVEIFHVQIRRRTAKVERDASD</sequence>
<reference evidence="9" key="1">
    <citation type="submission" date="2016-11" db="UniProtKB">
        <authorList>
            <consortium name="WormBaseParasite"/>
        </authorList>
    </citation>
    <scope>IDENTIFICATION</scope>
</reference>
<keyword evidence="8" id="KW-1185">Reference proteome</keyword>
<keyword evidence="1 5" id="KW-0547">Nucleotide-binding</keyword>
<keyword evidence="3 5" id="KW-0067">ATP-binding</keyword>
<dbReference type="GO" id="GO:0003723">
    <property type="term" value="F:RNA binding"/>
    <property type="evidence" value="ECO:0007669"/>
    <property type="project" value="UniProtKB-UniRule"/>
</dbReference>
<dbReference type="GO" id="GO:0005524">
    <property type="term" value="F:ATP binding"/>
    <property type="evidence" value="ECO:0007669"/>
    <property type="project" value="UniProtKB-UniRule"/>
</dbReference>
<evidence type="ECO:0000256" key="2">
    <source>
        <dbReference type="ARBA" id="ARBA00022801"/>
    </source>
</evidence>
<dbReference type="InterPro" id="IPR001650">
    <property type="entry name" value="Helicase_C-like"/>
</dbReference>
<dbReference type="SUPFAM" id="SSF52540">
    <property type="entry name" value="P-loop containing nucleoside triphosphate hydrolases"/>
    <property type="match status" value="1"/>
</dbReference>
<evidence type="ECO:0000256" key="6">
    <source>
        <dbReference type="SAM" id="MobiDB-lite"/>
    </source>
</evidence>
<comment type="catalytic activity">
    <reaction evidence="5">
        <text>ATP + H2O = ADP + phosphate + H(+)</text>
        <dbReference type="Rhea" id="RHEA:13065"/>
        <dbReference type="ChEBI" id="CHEBI:15377"/>
        <dbReference type="ChEBI" id="CHEBI:15378"/>
        <dbReference type="ChEBI" id="CHEBI:30616"/>
        <dbReference type="ChEBI" id="CHEBI:43474"/>
        <dbReference type="ChEBI" id="CHEBI:456216"/>
        <dbReference type="EC" id="3.6.4.13"/>
    </reaction>
</comment>
<feature type="compositionally biased region" description="Pro residues" evidence="6">
    <location>
        <begin position="49"/>
        <end position="58"/>
    </location>
</feature>
<comment type="function">
    <text evidence="5">RNA helicase.</text>
</comment>
<evidence type="ECO:0000256" key="4">
    <source>
        <dbReference type="ARBA" id="ARBA00022884"/>
    </source>
</evidence>
<comment type="similarity">
    <text evidence="5">Belongs to the DEAD box helicase family.</text>
</comment>
<keyword evidence="5" id="KW-0347">Helicase</keyword>
<dbReference type="InterPro" id="IPR006311">
    <property type="entry name" value="TAT_signal"/>
</dbReference>
<evidence type="ECO:0000259" key="7">
    <source>
        <dbReference type="PROSITE" id="PS51194"/>
    </source>
</evidence>
<dbReference type="Proteomes" id="UP000095280">
    <property type="component" value="Unplaced"/>
</dbReference>
<protein>
    <recommendedName>
        <fullName evidence="5">ATP-dependent RNA helicase</fullName>
        <ecNumber evidence="5">3.6.4.13</ecNumber>
    </recommendedName>
</protein>
<dbReference type="GO" id="GO:0003724">
    <property type="term" value="F:RNA helicase activity"/>
    <property type="evidence" value="ECO:0007669"/>
    <property type="project" value="UniProtKB-EC"/>
</dbReference>
<dbReference type="PANTHER" id="PTHR24031">
    <property type="entry name" value="RNA HELICASE"/>
    <property type="match status" value="1"/>
</dbReference>
<dbReference type="AlphaFoldDB" id="A0A1I8F249"/>
<keyword evidence="2 5" id="KW-0378">Hydrolase</keyword>
<dbReference type="CDD" id="cd18787">
    <property type="entry name" value="SF2_C_DEAD"/>
    <property type="match status" value="1"/>
</dbReference>
<proteinExistence type="inferred from homology"/>
<evidence type="ECO:0000256" key="5">
    <source>
        <dbReference type="RuleBase" id="RU365068"/>
    </source>
</evidence>
<dbReference type="Pfam" id="PF00271">
    <property type="entry name" value="Helicase_C"/>
    <property type="match status" value="1"/>
</dbReference>
<organism evidence="8 9">
    <name type="scientific">Macrostomum lignano</name>
    <dbReference type="NCBI Taxonomy" id="282301"/>
    <lineage>
        <taxon>Eukaryota</taxon>
        <taxon>Metazoa</taxon>
        <taxon>Spiralia</taxon>
        <taxon>Lophotrochozoa</taxon>
        <taxon>Platyhelminthes</taxon>
        <taxon>Rhabditophora</taxon>
        <taxon>Macrostomorpha</taxon>
        <taxon>Macrostomida</taxon>
        <taxon>Macrostomidae</taxon>
        <taxon>Macrostomum</taxon>
    </lineage>
</organism>
<dbReference type="InterPro" id="IPR027417">
    <property type="entry name" value="P-loop_NTPase"/>
</dbReference>
<feature type="region of interest" description="Disordered" evidence="6">
    <location>
        <begin position="33"/>
        <end position="61"/>
    </location>
</feature>
<dbReference type="Gene3D" id="3.40.50.300">
    <property type="entry name" value="P-loop containing nucleotide triphosphate hydrolases"/>
    <property type="match status" value="2"/>
</dbReference>
<evidence type="ECO:0000256" key="1">
    <source>
        <dbReference type="ARBA" id="ARBA00022741"/>
    </source>
</evidence>
<feature type="region of interest" description="Disordered" evidence="6">
    <location>
        <begin position="349"/>
        <end position="401"/>
    </location>
</feature>
<keyword evidence="4 5" id="KW-0694">RNA-binding</keyword>
<evidence type="ECO:0000256" key="3">
    <source>
        <dbReference type="ARBA" id="ARBA00022840"/>
    </source>
</evidence>
<accession>A0A1I8F249</accession>
<comment type="domain">
    <text evidence="5">The Q motif is unique to and characteristic of the DEAD box family of RNA helicases and controls ATP binding and hydrolysis.</text>
</comment>
<dbReference type="SMART" id="SM00490">
    <property type="entry name" value="HELICc"/>
    <property type="match status" value="1"/>
</dbReference>
<dbReference type="PROSITE" id="PS51194">
    <property type="entry name" value="HELICASE_CTER"/>
    <property type="match status" value="1"/>
</dbReference>
<dbReference type="EC" id="3.6.4.13" evidence="5"/>
<evidence type="ECO:0000313" key="8">
    <source>
        <dbReference type="Proteomes" id="UP000095280"/>
    </source>
</evidence>
<name>A0A1I8F249_9PLAT</name>
<evidence type="ECO:0000313" key="9">
    <source>
        <dbReference type="WBParaSite" id="maker-unitig_14272-snap-gene-0.3-mRNA-1"/>
    </source>
</evidence>
<dbReference type="PROSITE" id="PS51318">
    <property type="entry name" value="TAT"/>
    <property type="match status" value="1"/>
</dbReference>
<dbReference type="WBParaSite" id="maker-unitig_14272-snap-gene-0.3-mRNA-1">
    <property type="protein sequence ID" value="maker-unitig_14272-snap-gene-0.3-mRNA-1"/>
    <property type="gene ID" value="maker-unitig_14272-snap-gene-0.3"/>
</dbReference>
<dbReference type="GO" id="GO:0016787">
    <property type="term" value="F:hydrolase activity"/>
    <property type="evidence" value="ECO:0007669"/>
    <property type="project" value="UniProtKB-KW"/>
</dbReference>